<evidence type="ECO:0008006" key="4">
    <source>
        <dbReference type="Google" id="ProtNLM"/>
    </source>
</evidence>
<feature type="region of interest" description="Disordered" evidence="1">
    <location>
        <begin position="90"/>
        <end position="177"/>
    </location>
</feature>
<dbReference type="Gene3D" id="3.40.50.720">
    <property type="entry name" value="NAD(P)-binding Rossmann-like Domain"/>
    <property type="match status" value="1"/>
</dbReference>
<proteinExistence type="predicted"/>
<evidence type="ECO:0000313" key="2">
    <source>
        <dbReference type="EMBL" id="GMA89241.1"/>
    </source>
</evidence>
<organism evidence="2 3">
    <name type="scientific">Angustibacter aerolatus</name>
    <dbReference type="NCBI Taxonomy" id="1162965"/>
    <lineage>
        <taxon>Bacteria</taxon>
        <taxon>Bacillati</taxon>
        <taxon>Actinomycetota</taxon>
        <taxon>Actinomycetes</taxon>
        <taxon>Kineosporiales</taxon>
        <taxon>Kineosporiaceae</taxon>
    </lineage>
</organism>
<sequence>MTDAVDTSAGERRRPPVRVVRVVGTGLVGASVALALRRLDVDVLLADPSPTALALSRDLGAGRVDDGGTEPDLVVVAAPPDVVADVVLAEPGRPPARGGHRRRQREGRTAAPAVGRRCRPAPVRRRPPAGRPRAVRGGRGARGPVRGPALGRRAHGGQRAGGRRAWCARSPPRWGRG</sequence>
<name>A0ABQ6JRC8_9ACTN</name>
<dbReference type="SUPFAM" id="SSF51735">
    <property type="entry name" value="NAD(P)-binding Rossmann-fold domains"/>
    <property type="match status" value="1"/>
</dbReference>
<comment type="caution">
    <text evidence="2">The sequence shown here is derived from an EMBL/GenBank/DDBJ whole genome shotgun (WGS) entry which is preliminary data.</text>
</comment>
<dbReference type="Proteomes" id="UP001157017">
    <property type="component" value="Unassembled WGS sequence"/>
</dbReference>
<dbReference type="EMBL" id="BSUZ01000001">
    <property type="protein sequence ID" value="GMA89241.1"/>
    <property type="molecule type" value="Genomic_DNA"/>
</dbReference>
<feature type="compositionally biased region" description="Low complexity" evidence="1">
    <location>
        <begin position="142"/>
        <end position="151"/>
    </location>
</feature>
<protein>
    <recommendedName>
        <fullName evidence="4">Prephenate dehydrogenase nucleotide-binding domain-containing protein</fullName>
    </recommendedName>
</protein>
<evidence type="ECO:0000313" key="3">
    <source>
        <dbReference type="Proteomes" id="UP001157017"/>
    </source>
</evidence>
<accession>A0ABQ6JRC8</accession>
<keyword evidence="3" id="KW-1185">Reference proteome</keyword>
<gene>
    <name evidence="2" type="ORF">GCM10025868_44910</name>
</gene>
<evidence type="ECO:0000256" key="1">
    <source>
        <dbReference type="SAM" id="MobiDB-lite"/>
    </source>
</evidence>
<dbReference type="InterPro" id="IPR036291">
    <property type="entry name" value="NAD(P)-bd_dom_sf"/>
</dbReference>
<feature type="compositionally biased region" description="Basic residues" evidence="1">
    <location>
        <begin position="116"/>
        <end position="136"/>
    </location>
</feature>
<reference evidence="3" key="1">
    <citation type="journal article" date="2019" name="Int. J. Syst. Evol. Microbiol.">
        <title>The Global Catalogue of Microorganisms (GCM) 10K type strain sequencing project: providing services to taxonomists for standard genome sequencing and annotation.</title>
        <authorList>
            <consortium name="The Broad Institute Genomics Platform"/>
            <consortium name="The Broad Institute Genome Sequencing Center for Infectious Disease"/>
            <person name="Wu L."/>
            <person name="Ma J."/>
        </authorList>
    </citation>
    <scope>NUCLEOTIDE SEQUENCE [LARGE SCALE GENOMIC DNA]</scope>
    <source>
        <strain evidence="3">NBRC 108730</strain>
    </source>
</reference>